<keyword evidence="4 7" id="KW-0812">Transmembrane</keyword>
<evidence type="ECO:0000256" key="4">
    <source>
        <dbReference type="ARBA" id="ARBA00022692"/>
    </source>
</evidence>
<evidence type="ECO:0000259" key="8">
    <source>
        <dbReference type="Pfam" id="PF00924"/>
    </source>
</evidence>
<evidence type="ECO:0000259" key="9">
    <source>
        <dbReference type="Pfam" id="PF21082"/>
    </source>
</evidence>
<proteinExistence type="inferred from homology"/>
<feature type="domain" description="Mechanosensitive ion channel transmembrane helices 2/3" evidence="10">
    <location>
        <begin position="159"/>
        <end position="200"/>
    </location>
</feature>
<evidence type="ECO:0000256" key="2">
    <source>
        <dbReference type="ARBA" id="ARBA00008017"/>
    </source>
</evidence>
<dbReference type="InterPro" id="IPR049142">
    <property type="entry name" value="MS_channel_1st"/>
</dbReference>
<reference evidence="11 12" key="1">
    <citation type="submission" date="2023-07" db="EMBL/GenBank/DDBJ databases">
        <title>Genomic Encyclopedia of Type Strains, Phase IV (KMG-IV): sequencing the most valuable type-strain genomes for metagenomic binning, comparative biology and taxonomic classification.</title>
        <authorList>
            <person name="Goeker M."/>
        </authorList>
    </citation>
    <scope>NUCLEOTIDE SEQUENCE [LARGE SCALE GENOMIC DNA]</scope>
    <source>
        <strain evidence="11 12">DSM 1400</strain>
    </source>
</reference>
<dbReference type="PANTHER" id="PTHR30566">
    <property type="entry name" value="YNAI-RELATED MECHANOSENSITIVE ION CHANNEL"/>
    <property type="match status" value="1"/>
</dbReference>
<feature type="domain" description="Mechanosensitive ion channel MscS" evidence="8">
    <location>
        <begin position="202"/>
        <end position="268"/>
    </location>
</feature>
<dbReference type="EMBL" id="JAUSWN010000018">
    <property type="protein sequence ID" value="MDQ0480403.1"/>
    <property type="molecule type" value="Genomic_DNA"/>
</dbReference>
<keyword evidence="5 7" id="KW-1133">Transmembrane helix</keyword>
<dbReference type="InterPro" id="IPR006686">
    <property type="entry name" value="MscS_channel_CS"/>
</dbReference>
<feature type="transmembrane region" description="Helical" evidence="7">
    <location>
        <begin position="152"/>
        <end position="175"/>
    </location>
</feature>
<feature type="transmembrane region" description="Helical" evidence="7">
    <location>
        <begin position="36"/>
        <end position="53"/>
    </location>
</feature>
<dbReference type="PROSITE" id="PS01246">
    <property type="entry name" value="UPF0003"/>
    <property type="match status" value="1"/>
</dbReference>
<dbReference type="SUPFAM" id="SSF82861">
    <property type="entry name" value="Mechanosensitive channel protein MscS (YggB), transmembrane region"/>
    <property type="match status" value="1"/>
</dbReference>
<evidence type="ECO:0000313" key="11">
    <source>
        <dbReference type="EMBL" id="MDQ0480403.1"/>
    </source>
</evidence>
<dbReference type="InterPro" id="IPR011014">
    <property type="entry name" value="MscS_channel_TM-2"/>
</dbReference>
<dbReference type="SUPFAM" id="SSF82689">
    <property type="entry name" value="Mechanosensitive channel protein MscS (YggB), C-terminal domain"/>
    <property type="match status" value="1"/>
</dbReference>
<dbReference type="Gene3D" id="2.30.30.60">
    <property type="match status" value="1"/>
</dbReference>
<dbReference type="InterPro" id="IPR023408">
    <property type="entry name" value="MscS_beta-dom_sf"/>
</dbReference>
<evidence type="ECO:0000256" key="5">
    <source>
        <dbReference type="ARBA" id="ARBA00022989"/>
    </source>
</evidence>
<keyword evidence="6 7" id="KW-0472">Membrane</keyword>
<comment type="caution">
    <text evidence="11">The sequence shown here is derived from an EMBL/GenBank/DDBJ whole genome shotgun (WGS) entry which is preliminary data.</text>
</comment>
<dbReference type="InterPro" id="IPR049278">
    <property type="entry name" value="MS_channel_C"/>
</dbReference>
<dbReference type="Pfam" id="PF00924">
    <property type="entry name" value="MS_channel_2nd"/>
    <property type="match status" value="1"/>
</dbReference>
<dbReference type="Pfam" id="PF21082">
    <property type="entry name" value="MS_channel_3rd"/>
    <property type="match status" value="1"/>
</dbReference>
<evidence type="ECO:0000259" key="10">
    <source>
        <dbReference type="Pfam" id="PF21088"/>
    </source>
</evidence>
<protein>
    <submittedName>
        <fullName evidence="11">MscS family membrane protein</fullName>
    </submittedName>
</protein>
<dbReference type="Pfam" id="PF21088">
    <property type="entry name" value="MS_channel_1st"/>
    <property type="match status" value="1"/>
</dbReference>
<dbReference type="RefSeq" id="WP_307356373.1">
    <property type="nucleotide sequence ID" value="NZ_BAAACJ010000031.1"/>
</dbReference>
<evidence type="ECO:0000256" key="6">
    <source>
        <dbReference type="ARBA" id="ARBA00023136"/>
    </source>
</evidence>
<dbReference type="SUPFAM" id="SSF50182">
    <property type="entry name" value="Sm-like ribonucleoproteins"/>
    <property type="match status" value="1"/>
</dbReference>
<dbReference type="Gene3D" id="3.30.70.100">
    <property type="match status" value="1"/>
</dbReference>
<sequence>MDSVSSIPLGVSIITRGLENFMDFFINNNYENIKRLIAAVIIFFVLLLFRRFLTNHVFTLFKKIINKVKPSTTIRFIPCFEQPFNMMFVVFGIYFALTILGKNYFINVSLITKIFRSILIMLITWGFYNLSEELAVLSDGMKERLGLNVDKILFPFISKCLRVILIALAITIILAEWNINIQMFVTGLGLGGLAFSLAAKDAASNVIAGFILIMDKPFNIGDWISTGSIEGIVEDLSFRSTKIRTFTQEIITVPNSSLANSAITNFTKRDKRKCNFVISIAYETSREKIEKCIYRIEEMIKGHEQICDEGIVIALQNLNDSGLDIGIYYFTKITDFKTFLKIKEEVNLNIMDILEEEGVDIPYPTNTVYLNDISKKEDVIENDSSLEDIG</sequence>
<evidence type="ECO:0000256" key="7">
    <source>
        <dbReference type="SAM" id="Phobius"/>
    </source>
</evidence>
<dbReference type="Gene3D" id="1.10.287.1260">
    <property type="match status" value="1"/>
</dbReference>
<dbReference type="InterPro" id="IPR011066">
    <property type="entry name" value="MscS_channel_C_sf"/>
</dbReference>
<dbReference type="Proteomes" id="UP001224418">
    <property type="component" value="Unassembled WGS sequence"/>
</dbReference>
<comment type="subcellular location">
    <subcellularLocation>
        <location evidence="1">Cell membrane</location>
        <topology evidence="1">Multi-pass membrane protein</topology>
    </subcellularLocation>
</comment>
<evidence type="ECO:0000256" key="1">
    <source>
        <dbReference type="ARBA" id="ARBA00004651"/>
    </source>
</evidence>
<name>A0ABU0JTI2_HATLI</name>
<feature type="transmembrane region" description="Helical" evidence="7">
    <location>
        <begin position="114"/>
        <end position="131"/>
    </location>
</feature>
<accession>A0ABU0JTI2</accession>
<dbReference type="InterPro" id="IPR006685">
    <property type="entry name" value="MscS_channel_2nd"/>
</dbReference>
<gene>
    <name evidence="11" type="ORF">QOZ93_002151</name>
</gene>
<dbReference type="InterPro" id="IPR010920">
    <property type="entry name" value="LSM_dom_sf"/>
</dbReference>
<comment type="similarity">
    <text evidence="2">Belongs to the MscS (TC 1.A.23) family.</text>
</comment>
<organism evidence="11 12">
    <name type="scientific">Hathewaya limosa</name>
    <name type="common">Clostridium limosum</name>
    <dbReference type="NCBI Taxonomy" id="1536"/>
    <lineage>
        <taxon>Bacteria</taxon>
        <taxon>Bacillati</taxon>
        <taxon>Bacillota</taxon>
        <taxon>Clostridia</taxon>
        <taxon>Eubacteriales</taxon>
        <taxon>Clostridiaceae</taxon>
        <taxon>Hathewaya</taxon>
    </lineage>
</organism>
<feature type="transmembrane region" description="Helical" evidence="7">
    <location>
        <begin position="84"/>
        <end position="102"/>
    </location>
</feature>
<keyword evidence="12" id="KW-1185">Reference proteome</keyword>
<keyword evidence="3" id="KW-1003">Cell membrane</keyword>
<dbReference type="PANTHER" id="PTHR30566:SF5">
    <property type="entry name" value="MECHANOSENSITIVE ION CHANNEL PROTEIN 1, MITOCHONDRIAL-RELATED"/>
    <property type="match status" value="1"/>
</dbReference>
<feature type="domain" description="Mechanosensitive ion channel MscS C-terminal" evidence="9">
    <location>
        <begin position="275"/>
        <end position="361"/>
    </location>
</feature>
<evidence type="ECO:0000256" key="3">
    <source>
        <dbReference type="ARBA" id="ARBA00022475"/>
    </source>
</evidence>
<evidence type="ECO:0000313" key="12">
    <source>
        <dbReference type="Proteomes" id="UP001224418"/>
    </source>
</evidence>